<dbReference type="KEGG" id="prh:LT40_08195"/>
<dbReference type="HOGENOM" id="CLU_151979_0_0_6"/>
<evidence type="ECO:0000313" key="2">
    <source>
        <dbReference type="EMBL" id="AIS17380.1"/>
    </source>
</evidence>
<dbReference type="RefSeq" id="WP_043188635.1">
    <property type="nucleotide sequence ID" value="NZ_CP009533.1"/>
</dbReference>
<sequence length="128" mass="13742">MSARGGPFKQASLLLGLALAAALLSGCQTTRERLLAEGYPAPFANGFEDGCSSGRNAAQALGEFRKNVPAYLADRQYATGWDDGFRQCQASVAGELQRHIGIDSKADRDWRHARNQGMGKALGRASRD</sequence>
<feature type="chain" id="PRO_5001852268" evidence="1">
    <location>
        <begin position="21"/>
        <end position="128"/>
    </location>
</feature>
<dbReference type="Proteomes" id="UP000029499">
    <property type="component" value="Chromosome"/>
</dbReference>
<protein>
    <submittedName>
        <fullName evidence="2">Lipoprotein</fullName>
    </submittedName>
</protein>
<dbReference type="PROSITE" id="PS51257">
    <property type="entry name" value="PROKAR_LIPOPROTEIN"/>
    <property type="match status" value="1"/>
</dbReference>
<organism evidence="2 3">
    <name type="scientific">Pseudomonas rhizosphaerae</name>
    <dbReference type="NCBI Taxonomy" id="216142"/>
    <lineage>
        <taxon>Bacteria</taxon>
        <taxon>Pseudomonadati</taxon>
        <taxon>Pseudomonadota</taxon>
        <taxon>Gammaproteobacteria</taxon>
        <taxon>Pseudomonadales</taxon>
        <taxon>Pseudomonadaceae</taxon>
        <taxon>Pseudomonas</taxon>
    </lineage>
</organism>
<dbReference type="EMBL" id="CP009533">
    <property type="protein sequence ID" value="AIS17380.1"/>
    <property type="molecule type" value="Genomic_DNA"/>
</dbReference>
<reference evidence="2 3" key="1">
    <citation type="journal article" date="2015" name="J. Biotechnol.">
        <title>Complete genome sequence of Pseudomonas rhizosphaerae IH5T (=DSM 16299T), a phosphate-solubilizing rhizobacterium for bacterial biofertilizer.</title>
        <authorList>
            <person name="Kwak Y."/>
            <person name="Jung B.K."/>
            <person name="Shin J.H."/>
        </authorList>
    </citation>
    <scope>NUCLEOTIDE SEQUENCE [LARGE SCALE GENOMIC DNA]</scope>
    <source>
        <strain evidence="2">DSM 16299</strain>
    </source>
</reference>
<evidence type="ECO:0000313" key="3">
    <source>
        <dbReference type="Proteomes" id="UP000029499"/>
    </source>
</evidence>
<keyword evidence="3" id="KW-1185">Reference proteome</keyword>
<evidence type="ECO:0000256" key="1">
    <source>
        <dbReference type="SAM" id="SignalP"/>
    </source>
</evidence>
<proteinExistence type="predicted"/>
<name>A0A089YUL7_9PSED</name>
<keyword evidence="2" id="KW-0449">Lipoprotein</keyword>
<feature type="signal peptide" evidence="1">
    <location>
        <begin position="1"/>
        <end position="20"/>
    </location>
</feature>
<keyword evidence="1" id="KW-0732">Signal</keyword>
<dbReference type="AlphaFoldDB" id="A0A089YUL7"/>
<gene>
    <name evidence="2" type="ORF">LT40_08195</name>
</gene>
<accession>A0A089YUL7</accession>